<comment type="caution">
    <text evidence="1">The sequence shown here is derived from an EMBL/GenBank/DDBJ whole genome shotgun (WGS) entry which is preliminary data.</text>
</comment>
<protein>
    <submittedName>
        <fullName evidence="1">Uncharacterized protein</fullName>
    </submittedName>
</protein>
<evidence type="ECO:0000313" key="1">
    <source>
        <dbReference type="EMBL" id="GBP62559.1"/>
    </source>
</evidence>
<reference evidence="1 2" key="1">
    <citation type="journal article" date="2019" name="Commun. Biol.">
        <title>The bagworm genome reveals a unique fibroin gene that provides high tensile strength.</title>
        <authorList>
            <person name="Kono N."/>
            <person name="Nakamura H."/>
            <person name="Ohtoshi R."/>
            <person name="Tomita M."/>
            <person name="Numata K."/>
            <person name="Arakawa K."/>
        </authorList>
    </citation>
    <scope>NUCLEOTIDE SEQUENCE [LARGE SCALE GENOMIC DNA]</scope>
</reference>
<dbReference type="AlphaFoldDB" id="A0A4C1XJS5"/>
<name>A0A4C1XJS5_EUMVA</name>
<keyword evidence="2" id="KW-1185">Reference proteome</keyword>
<accession>A0A4C1XJS5</accession>
<proteinExistence type="predicted"/>
<organism evidence="1 2">
    <name type="scientific">Eumeta variegata</name>
    <name type="common">Bagworm moth</name>
    <name type="synonym">Eumeta japonica</name>
    <dbReference type="NCBI Taxonomy" id="151549"/>
    <lineage>
        <taxon>Eukaryota</taxon>
        <taxon>Metazoa</taxon>
        <taxon>Ecdysozoa</taxon>
        <taxon>Arthropoda</taxon>
        <taxon>Hexapoda</taxon>
        <taxon>Insecta</taxon>
        <taxon>Pterygota</taxon>
        <taxon>Neoptera</taxon>
        <taxon>Endopterygota</taxon>
        <taxon>Lepidoptera</taxon>
        <taxon>Glossata</taxon>
        <taxon>Ditrysia</taxon>
        <taxon>Tineoidea</taxon>
        <taxon>Psychidae</taxon>
        <taxon>Oiketicinae</taxon>
        <taxon>Eumeta</taxon>
    </lineage>
</organism>
<gene>
    <name evidence="1" type="ORF">EVAR_21931_1</name>
</gene>
<dbReference type="EMBL" id="BGZK01000843">
    <property type="protein sequence ID" value="GBP62559.1"/>
    <property type="molecule type" value="Genomic_DNA"/>
</dbReference>
<evidence type="ECO:0000313" key="2">
    <source>
        <dbReference type="Proteomes" id="UP000299102"/>
    </source>
</evidence>
<sequence length="96" mass="10820">MGSEAAYKMHTRWIRLLPSSLLRAGGRDSSPADSLRSYVRRRCCVYDLVKKHRSSTGPFILLLLEPENSVSDSAVRVSGRLSTLVFDSLPFVREFC</sequence>
<dbReference type="Proteomes" id="UP000299102">
    <property type="component" value="Unassembled WGS sequence"/>
</dbReference>